<evidence type="ECO:0000313" key="3">
    <source>
        <dbReference type="EMBL" id="RIT24710.1"/>
    </source>
</evidence>
<evidence type="ECO:0000256" key="1">
    <source>
        <dbReference type="SAM" id="MobiDB-lite"/>
    </source>
</evidence>
<dbReference type="RefSeq" id="WP_119596669.1">
    <property type="nucleotide sequence ID" value="NZ_QXBN01000102.1"/>
</dbReference>
<name>A0ABD7HFE7_9MYCO</name>
<dbReference type="PANTHER" id="PTHR36440">
    <property type="entry name" value="PUTATIVE (AFU_ORTHOLOGUE AFUA_8G07350)-RELATED"/>
    <property type="match status" value="1"/>
</dbReference>
<protein>
    <submittedName>
        <fullName evidence="3">Cupin domain-containing protein</fullName>
    </submittedName>
</protein>
<dbReference type="PANTHER" id="PTHR36440:SF1">
    <property type="entry name" value="PUTATIVE (AFU_ORTHOLOGUE AFUA_8G07350)-RELATED"/>
    <property type="match status" value="1"/>
</dbReference>
<gene>
    <name evidence="3" type="ORF">D2E76_28800</name>
</gene>
<proteinExistence type="predicted"/>
<dbReference type="InterPro" id="IPR053146">
    <property type="entry name" value="QDO-like"/>
</dbReference>
<dbReference type="InterPro" id="IPR014710">
    <property type="entry name" value="RmlC-like_jellyroll"/>
</dbReference>
<dbReference type="Proteomes" id="UP000284557">
    <property type="component" value="Unassembled WGS sequence"/>
</dbReference>
<feature type="region of interest" description="Disordered" evidence="1">
    <location>
        <begin position="1"/>
        <end position="22"/>
    </location>
</feature>
<accession>A0ABD7HFE7</accession>
<sequence length="191" mass="20849">MTTTTPNPTMTQTPARLEAPGGAYISDPTNATIVMGGSEWDGAPQIPGAKLVVHAMGDRTNNQLTFAEVTFPVGQRPWFHAHHNEDEGFFIVEGQLTVTVLDDEGERHTLVTNPGELVWGPMNYAHSYHVTSDVPCRTIIALTPGSTLPGYFAAVQNLELDPTDESAVQAFVEECKQRWGLEFFPNVPLDA</sequence>
<organism evidence="3 4">
    <name type="scientific">Mycobacteroides abscessus</name>
    <dbReference type="NCBI Taxonomy" id="36809"/>
    <lineage>
        <taxon>Bacteria</taxon>
        <taxon>Bacillati</taxon>
        <taxon>Actinomycetota</taxon>
        <taxon>Actinomycetes</taxon>
        <taxon>Mycobacteriales</taxon>
        <taxon>Mycobacteriaceae</taxon>
        <taxon>Mycobacteroides</taxon>
    </lineage>
</organism>
<dbReference type="InterPro" id="IPR011051">
    <property type="entry name" value="RmlC_Cupin_sf"/>
</dbReference>
<reference evidence="3 4" key="1">
    <citation type="submission" date="2018-08" db="EMBL/GenBank/DDBJ databases">
        <title>Linezolid Resistance in Mycobacterium abscessus: MIC Distribution and Comprehensive Investigation of Resistance Mechanisms.</title>
        <authorList>
            <person name="Ye M."/>
            <person name="Xu L."/>
            <person name="Zou Y."/>
            <person name="Li B."/>
            <person name="Guo Q."/>
            <person name="Zhang Y."/>
            <person name="Zhan M."/>
            <person name="Xu B."/>
            <person name="Yu F."/>
            <person name="Zhang Z."/>
            <person name="Chu H."/>
        </authorList>
    </citation>
    <scope>NUCLEOTIDE SEQUENCE [LARGE SCALE GENOMIC DNA]</scope>
    <source>
        <strain evidence="3 4">G143</strain>
    </source>
</reference>
<dbReference type="AlphaFoldDB" id="A0ABD7HFE7"/>
<dbReference type="Pfam" id="PF07883">
    <property type="entry name" value="Cupin_2"/>
    <property type="match status" value="1"/>
</dbReference>
<feature type="compositionally biased region" description="Low complexity" evidence="1">
    <location>
        <begin position="1"/>
        <end position="14"/>
    </location>
</feature>
<feature type="domain" description="Cupin type-2" evidence="2">
    <location>
        <begin position="68"/>
        <end position="139"/>
    </location>
</feature>
<evidence type="ECO:0000259" key="2">
    <source>
        <dbReference type="Pfam" id="PF07883"/>
    </source>
</evidence>
<comment type="caution">
    <text evidence="3">The sequence shown here is derived from an EMBL/GenBank/DDBJ whole genome shotgun (WGS) entry which is preliminary data.</text>
</comment>
<dbReference type="EMBL" id="QXBN01000102">
    <property type="protein sequence ID" value="RIT24710.1"/>
    <property type="molecule type" value="Genomic_DNA"/>
</dbReference>
<dbReference type="InterPro" id="IPR013096">
    <property type="entry name" value="Cupin_2"/>
</dbReference>
<evidence type="ECO:0000313" key="4">
    <source>
        <dbReference type="Proteomes" id="UP000284557"/>
    </source>
</evidence>
<dbReference type="Gene3D" id="2.60.120.10">
    <property type="entry name" value="Jelly Rolls"/>
    <property type="match status" value="1"/>
</dbReference>
<dbReference type="SUPFAM" id="SSF51182">
    <property type="entry name" value="RmlC-like cupins"/>
    <property type="match status" value="1"/>
</dbReference>